<gene>
    <name evidence="1" type="ORF">H0H81_006375</name>
</gene>
<dbReference type="AlphaFoldDB" id="A0A9P7GK29"/>
<protein>
    <recommendedName>
        <fullName evidence="3">F-box domain-containing protein</fullName>
    </recommendedName>
</protein>
<keyword evidence="2" id="KW-1185">Reference proteome</keyword>
<evidence type="ECO:0000313" key="1">
    <source>
        <dbReference type="EMBL" id="KAG5652082.1"/>
    </source>
</evidence>
<accession>A0A9P7GK29</accession>
<comment type="caution">
    <text evidence="1">The sequence shown here is derived from an EMBL/GenBank/DDBJ whole genome shotgun (WGS) entry which is preliminary data.</text>
</comment>
<evidence type="ECO:0000313" key="2">
    <source>
        <dbReference type="Proteomes" id="UP000717328"/>
    </source>
</evidence>
<dbReference type="EMBL" id="JABCKI010000164">
    <property type="protein sequence ID" value="KAG5652082.1"/>
    <property type="molecule type" value="Genomic_DNA"/>
</dbReference>
<organism evidence="1 2">
    <name type="scientific">Sphagnurus paluster</name>
    <dbReference type="NCBI Taxonomy" id="117069"/>
    <lineage>
        <taxon>Eukaryota</taxon>
        <taxon>Fungi</taxon>
        <taxon>Dikarya</taxon>
        <taxon>Basidiomycota</taxon>
        <taxon>Agaricomycotina</taxon>
        <taxon>Agaricomycetes</taxon>
        <taxon>Agaricomycetidae</taxon>
        <taxon>Agaricales</taxon>
        <taxon>Tricholomatineae</taxon>
        <taxon>Lyophyllaceae</taxon>
        <taxon>Sphagnurus</taxon>
    </lineage>
</organism>
<sequence>MFQPAAEEYIPWSLNDPPYEDPEFDETSKAVASNSFLSESLQVHAQSRLSNAKTHLHLIDEHIARADANLSEIYIRRRQCIAQIELYSTASAPVRKLPADVLVEIFRALDTVEHLLASSLHLASLTTLEIRSRGVRSLNGDLELTALKNMPNLRNVRLITDTQPALKILEDYPGPQITELSLNQVLIIPQQFVSILHLSPNLISASFHVIAESHINNPVPPWKFDHFIPPTPLVHNIQHMDLTYTSLRVGGTYEDFQLRQLVLPQLRHAVLSLRQWEIPGLCAMITNSGLLEQLHLQTSAMTTSELRDLLLGAPHLEELCIARYMSYGVVLPAEILQQMGSGELVPRLKKLECFIDNIDEERHVPWRRAFNLHLDMLEKRRRAVPLASDIADVTFCFWQPEQALMGIPPNQSDWLVQRMERMKREGWKIEVVNESKNSRFISSQYTSLV</sequence>
<proteinExistence type="predicted"/>
<dbReference type="OrthoDB" id="3248197at2759"/>
<name>A0A9P7GK29_9AGAR</name>
<reference evidence="1" key="1">
    <citation type="submission" date="2021-02" db="EMBL/GenBank/DDBJ databases">
        <authorList>
            <person name="Nieuwenhuis M."/>
            <person name="Van De Peppel L.J.J."/>
        </authorList>
    </citation>
    <scope>NUCLEOTIDE SEQUENCE</scope>
    <source>
        <strain evidence="1">D49</strain>
    </source>
</reference>
<dbReference type="SUPFAM" id="SSF52047">
    <property type="entry name" value="RNI-like"/>
    <property type="match status" value="1"/>
</dbReference>
<dbReference type="InterPro" id="IPR032675">
    <property type="entry name" value="LRR_dom_sf"/>
</dbReference>
<evidence type="ECO:0008006" key="3">
    <source>
        <dbReference type="Google" id="ProtNLM"/>
    </source>
</evidence>
<dbReference type="Proteomes" id="UP000717328">
    <property type="component" value="Unassembled WGS sequence"/>
</dbReference>
<dbReference type="Gene3D" id="3.80.10.10">
    <property type="entry name" value="Ribonuclease Inhibitor"/>
    <property type="match status" value="1"/>
</dbReference>
<reference evidence="1" key="2">
    <citation type="submission" date="2021-10" db="EMBL/GenBank/DDBJ databases">
        <title>Phylogenomics reveals ancestral predisposition of the termite-cultivated fungus Termitomyces towards a domesticated lifestyle.</title>
        <authorList>
            <person name="Auxier B."/>
            <person name="Grum-Grzhimaylo A."/>
            <person name="Cardenas M.E."/>
            <person name="Lodge J.D."/>
            <person name="Laessoe T."/>
            <person name="Pedersen O."/>
            <person name="Smith M.E."/>
            <person name="Kuyper T.W."/>
            <person name="Franco-Molano E.A."/>
            <person name="Baroni T.J."/>
            <person name="Aanen D.K."/>
        </authorList>
    </citation>
    <scope>NUCLEOTIDE SEQUENCE</scope>
    <source>
        <strain evidence="1">D49</strain>
    </source>
</reference>